<evidence type="ECO:0008006" key="11">
    <source>
        <dbReference type="Google" id="ProtNLM"/>
    </source>
</evidence>
<evidence type="ECO:0000256" key="4">
    <source>
        <dbReference type="ARBA" id="ARBA00023242"/>
    </source>
</evidence>
<feature type="region of interest" description="VHIID" evidence="5">
    <location>
        <begin position="435"/>
        <end position="500"/>
    </location>
</feature>
<proteinExistence type="inferred from homology"/>
<comment type="subcellular location">
    <subcellularLocation>
        <location evidence="1">Nucleus</location>
    </subcellularLocation>
</comment>
<accession>A0A7J6GP48</accession>
<evidence type="ECO:0000313" key="9">
    <source>
        <dbReference type="Proteomes" id="UP000525078"/>
    </source>
</evidence>
<feature type="compositionally biased region" description="Low complexity" evidence="6">
    <location>
        <begin position="106"/>
        <end position="115"/>
    </location>
</feature>
<evidence type="ECO:0000313" key="8">
    <source>
        <dbReference type="EMBL" id="KAF4401129.1"/>
    </source>
</evidence>
<evidence type="ECO:0000256" key="1">
    <source>
        <dbReference type="ARBA" id="ARBA00004123"/>
    </source>
</evidence>
<comment type="caution">
    <text evidence="5">Lacks conserved residue(s) required for the propagation of feature annotation.</text>
</comment>
<feature type="region of interest" description="Disordered" evidence="6">
    <location>
        <begin position="60"/>
        <end position="115"/>
    </location>
</feature>
<organism evidence="7 9">
    <name type="scientific">Cannabis sativa</name>
    <name type="common">Hemp</name>
    <name type="synonym">Marijuana</name>
    <dbReference type="NCBI Taxonomy" id="3483"/>
    <lineage>
        <taxon>Eukaryota</taxon>
        <taxon>Viridiplantae</taxon>
        <taxon>Streptophyta</taxon>
        <taxon>Embryophyta</taxon>
        <taxon>Tracheophyta</taxon>
        <taxon>Spermatophyta</taxon>
        <taxon>Magnoliopsida</taxon>
        <taxon>eudicotyledons</taxon>
        <taxon>Gunneridae</taxon>
        <taxon>Pentapetalae</taxon>
        <taxon>rosids</taxon>
        <taxon>fabids</taxon>
        <taxon>Rosales</taxon>
        <taxon>Cannabaceae</taxon>
        <taxon>Cannabis</taxon>
    </lineage>
</organism>
<keyword evidence="4" id="KW-0539">Nucleus</keyword>
<dbReference type="PROSITE" id="PS50985">
    <property type="entry name" value="GRAS"/>
    <property type="match status" value="1"/>
</dbReference>
<keyword evidence="2" id="KW-0805">Transcription regulation</keyword>
<gene>
    <name evidence="7" type="ORF">F8388_004000</name>
    <name evidence="8" type="ORF">G4B88_013970</name>
</gene>
<dbReference type="GO" id="GO:0005634">
    <property type="term" value="C:nucleus"/>
    <property type="evidence" value="ECO:0007669"/>
    <property type="project" value="UniProtKB-SubCell"/>
</dbReference>
<dbReference type="EMBL" id="JAATIP010000047">
    <property type="protein sequence ID" value="KAF4384693.1"/>
    <property type="molecule type" value="Genomic_DNA"/>
</dbReference>
<dbReference type="PANTHER" id="PTHR31636">
    <property type="entry name" value="OSJNBA0084A10.13 PROTEIN-RELATED"/>
    <property type="match status" value="1"/>
</dbReference>
<dbReference type="EMBL" id="JAATIQ010000013">
    <property type="protein sequence ID" value="KAF4401129.1"/>
    <property type="molecule type" value="Genomic_DNA"/>
</dbReference>
<evidence type="ECO:0000256" key="6">
    <source>
        <dbReference type="SAM" id="MobiDB-lite"/>
    </source>
</evidence>
<reference evidence="9 10" key="1">
    <citation type="journal article" date="2020" name="bioRxiv">
        <title>Sequence and annotation of 42 cannabis genomes reveals extensive copy number variation in cannabinoid synthesis and pathogen resistance genes.</title>
        <authorList>
            <person name="Mckernan K.J."/>
            <person name="Helbert Y."/>
            <person name="Kane L.T."/>
            <person name="Ebling H."/>
            <person name="Zhang L."/>
            <person name="Liu B."/>
            <person name="Eaton Z."/>
            <person name="Mclaughlin S."/>
            <person name="Kingan S."/>
            <person name="Baybayan P."/>
            <person name="Concepcion G."/>
            <person name="Jordan M."/>
            <person name="Riva A."/>
            <person name="Barbazuk W."/>
            <person name="Harkins T."/>
        </authorList>
    </citation>
    <scope>NUCLEOTIDE SEQUENCE [LARGE SCALE GENOMIC DNA]</scope>
    <source>
        <strain evidence="9 10">cv. Jamaican Lion 4</strain>
        <strain evidence="8">Father</strain>
        <strain evidence="7">Mother</strain>
        <tissue evidence="7">Leaf</tissue>
    </source>
</reference>
<keyword evidence="3" id="KW-0804">Transcription</keyword>
<name>A0A7J6GP48_CANSA</name>
<evidence type="ECO:0000313" key="7">
    <source>
        <dbReference type="EMBL" id="KAF4384693.1"/>
    </source>
</evidence>
<feature type="short sequence motif" description="VHIID" evidence="5">
    <location>
        <begin position="466"/>
        <end position="470"/>
    </location>
</feature>
<dbReference type="Pfam" id="PF03514">
    <property type="entry name" value="GRAS"/>
    <property type="match status" value="1"/>
</dbReference>
<dbReference type="Proteomes" id="UP000583929">
    <property type="component" value="Unassembled WGS sequence"/>
</dbReference>
<sequence>MKAMLLPFEVFQGKRHLDFFTTAVTTTSTTAASDSPPPPPQQTTPKWNTLITKQNCYVGSTEPTSVLDPTTSSSPTRSTSTLSSSLASTSDGGAATGSTDTGGGVAPAAPETPSAAALAEGKCGLGMEDWESVLAESPGHDQSILRLMMADVDDPSLGLNRLLQSGSVSSSQEMEFNGGGFQVVDQGYENLMSSIIDPPSLQGTTCSDFPFNSSSNSQNNNSLSPMFSTSANNLMPASLSPLVFHQQQHQQQQLVHSVDANPQMVINQNQAHLVMPLTYAQLQEHHVMSQPPAKRLNTGGVRSNYQLQKVQFPNSGQELFVRGQEQQLQLFHQQRPTMAVSKQKMLSPGAGAGDEMANHQLQQALIDQLSKAAELIETGNPVLAQGILARLNHHVSPLGKPFQRAAFYFKEALQLLLHNSLALPPFNLVFKIGAYKTFSEVSPVLQFANFTCNQAILEALEGFSRIHVIDFDIGYGGQWASFMQELALRNASAAGVSLKITAFVSPSTHEEFELGFTHENLKHFAADINLAFELEIVSLETFNSGSWPVPLHVSEDEAIAVNLPITSLSSCPLSLPLVLRFLNQLSPKVVVSLERGSDRTDVPFPHQIIHAFHSYSGLIESLDAVNVNLEALQKIEKFLLQPRIEKLVLNRHRSPETTPPWRSSFLNSGFSPAVFSNFTESQAECLVQRTPVRGFHVEKKQSSLSLCWQRKELISVSAWRC</sequence>
<protein>
    <recommendedName>
        <fullName evidence="11">Scarecrow-like protein 6</fullName>
    </recommendedName>
</protein>
<keyword evidence="10" id="KW-1185">Reference proteome</keyword>
<evidence type="ECO:0000256" key="5">
    <source>
        <dbReference type="PROSITE-ProRule" id="PRU01191"/>
    </source>
</evidence>
<evidence type="ECO:0000256" key="3">
    <source>
        <dbReference type="ARBA" id="ARBA00023163"/>
    </source>
</evidence>
<feature type="region of interest" description="SAW" evidence="5">
    <location>
        <begin position="649"/>
        <end position="720"/>
    </location>
</feature>
<feature type="compositionally biased region" description="Low complexity" evidence="6">
    <location>
        <begin position="67"/>
        <end position="99"/>
    </location>
</feature>
<comment type="similarity">
    <text evidence="5">Belongs to the GRAS family.</text>
</comment>
<dbReference type="InterPro" id="IPR005202">
    <property type="entry name" value="TF_GRAS"/>
</dbReference>
<comment type="caution">
    <text evidence="7">The sequence shown here is derived from an EMBL/GenBank/DDBJ whole genome shotgun (WGS) entry which is preliminary data.</text>
</comment>
<dbReference type="Proteomes" id="UP000525078">
    <property type="component" value="Unassembled WGS sequence"/>
</dbReference>
<evidence type="ECO:0000313" key="10">
    <source>
        <dbReference type="Proteomes" id="UP000583929"/>
    </source>
</evidence>
<evidence type="ECO:0000256" key="2">
    <source>
        <dbReference type="ARBA" id="ARBA00023015"/>
    </source>
</evidence>
<dbReference type="AlphaFoldDB" id="A0A7J6GP48"/>
<feature type="region of interest" description="Leucine repeat II (LRII)" evidence="5">
    <location>
        <begin position="516"/>
        <end position="548"/>
    </location>
</feature>